<dbReference type="GO" id="GO:0000155">
    <property type="term" value="F:phosphorelay sensor kinase activity"/>
    <property type="evidence" value="ECO:0007669"/>
    <property type="project" value="InterPro"/>
</dbReference>
<dbReference type="SUPFAM" id="SSF55874">
    <property type="entry name" value="ATPase domain of HSP90 chaperone/DNA topoisomerase II/histidine kinase"/>
    <property type="match status" value="1"/>
</dbReference>
<dbReference type="InterPro" id="IPR003661">
    <property type="entry name" value="HisK_dim/P_dom"/>
</dbReference>
<dbReference type="PRINTS" id="PR00344">
    <property type="entry name" value="BCTRLSENSOR"/>
</dbReference>
<evidence type="ECO:0000256" key="5">
    <source>
        <dbReference type="ARBA" id="ARBA00022777"/>
    </source>
</evidence>
<feature type="transmembrane region" description="Helical" evidence="6">
    <location>
        <begin position="92"/>
        <end position="110"/>
    </location>
</feature>
<comment type="catalytic activity">
    <reaction evidence="1">
        <text>ATP + protein L-histidine = ADP + protein N-phospho-L-histidine.</text>
        <dbReference type="EC" id="2.7.13.3"/>
    </reaction>
</comment>
<dbReference type="InterPro" id="IPR036097">
    <property type="entry name" value="HisK_dim/P_sf"/>
</dbReference>
<dbReference type="Gene3D" id="3.30.565.10">
    <property type="entry name" value="Histidine kinase-like ATPase, C-terminal domain"/>
    <property type="match status" value="1"/>
</dbReference>
<name>A0A1F6EDU8_9BACT</name>
<dbReference type="FunFam" id="3.30.565.10:FF:000010">
    <property type="entry name" value="Sensor histidine kinase RcsC"/>
    <property type="match status" value="1"/>
</dbReference>
<feature type="transmembrane region" description="Helical" evidence="6">
    <location>
        <begin position="36"/>
        <end position="56"/>
    </location>
</feature>
<reference evidence="8 9" key="1">
    <citation type="journal article" date="2016" name="Nat. Commun.">
        <title>Thousands of microbial genomes shed light on interconnected biogeochemical processes in an aquifer system.</title>
        <authorList>
            <person name="Anantharaman K."/>
            <person name="Brown C.T."/>
            <person name="Hug L.A."/>
            <person name="Sharon I."/>
            <person name="Castelle C.J."/>
            <person name="Probst A.J."/>
            <person name="Thomas B.C."/>
            <person name="Singh A."/>
            <person name="Wilkins M.J."/>
            <person name="Karaoz U."/>
            <person name="Brodie E.L."/>
            <person name="Williams K.H."/>
            <person name="Hubbard S.S."/>
            <person name="Banfield J.F."/>
        </authorList>
    </citation>
    <scope>NUCLEOTIDE SEQUENCE [LARGE SCALE GENOMIC DNA]</scope>
</reference>
<dbReference type="InterPro" id="IPR004358">
    <property type="entry name" value="Sig_transdc_His_kin-like_C"/>
</dbReference>
<dbReference type="SMART" id="SM00388">
    <property type="entry name" value="HisKA"/>
    <property type="match status" value="1"/>
</dbReference>
<dbReference type="AlphaFoldDB" id="A0A1F6EDU8"/>
<feature type="transmembrane region" description="Helical" evidence="6">
    <location>
        <begin position="68"/>
        <end position="86"/>
    </location>
</feature>
<dbReference type="Gene3D" id="1.10.287.130">
    <property type="match status" value="1"/>
</dbReference>
<keyword evidence="6" id="KW-1133">Transmembrane helix</keyword>
<dbReference type="InterPro" id="IPR036890">
    <property type="entry name" value="HATPase_C_sf"/>
</dbReference>
<dbReference type="InterPro" id="IPR003594">
    <property type="entry name" value="HATPase_dom"/>
</dbReference>
<dbReference type="GO" id="GO:0005886">
    <property type="term" value="C:plasma membrane"/>
    <property type="evidence" value="ECO:0007669"/>
    <property type="project" value="TreeGrafter"/>
</dbReference>
<dbReference type="GO" id="GO:0009927">
    <property type="term" value="F:histidine phosphotransfer kinase activity"/>
    <property type="evidence" value="ECO:0007669"/>
    <property type="project" value="TreeGrafter"/>
</dbReference>
<dbReference type="PANTHER" id="PTHR43047">
    <property type="entry name" value="TWO-COMPONENT HISTIDINE PROTEIN KINASE"/>
    <property type="match status" value="1"/>
</dbReference>
<evidence type="ECO:0000259" key="7">
    <source>
        <dbReference type="PROSITE" id="PS50109"/>
    </source>
</evidence>
<dbReference type="Pfam" id="PF02518">
    <property type="entry name" value="HATPase_c"/>
    <property type="match status" value="1"/>
</dbReference>
<keyword evidence="3" id="KW-0597">Phosphoprotein</keyword>
<evidence type="ECO:0000256" key="3">
    <source>
        <dbReference type="ARBA" id="ARBA00022553"/>
    </source>
</evidence>
<dbReference type="EMBL" id="MFLV01000009">
    <property type="protein sequence ID" value="OGG71790.1"/>
    <property type="molecule type" value="Genomic_DNA"/>
</dbReference>
<organism evidence="8 9">
    <name type="scientific">Candidatus Kaiserbacteria bacterium RIFCSPLOWO2_01_FULL_51_21</name>
    <dbReference type="NCBI Taxonomy" id="1798508"/>
    <lineage>
        <taxon>Bacteria</taxon>
        <taxon>Candidatus Kaiseribacteriota</taxon>
    </lineage>
</organism>
<keyword evidence="6" id="KW-0812">Transmembrane</keyword>
<dbReference type="Pfam" id="PF00512">
    <property type="entry name" value="HisKA"/>
    <property type="match status" value="1"/>
</dbReference>
<dbReference type="PROSITE" id="PS50109">
    <property type="entry name" value="HIS_KIN"/>
    <property type="match status" value="1"/>
</dbReference>
<dbReference type="PANTHER" id="PTHR43047:SF72">
    <property type="entry name" value="OSMOSENSING HISTIDINE PROTEIN KINASE SLN1"/>
    <property type="match status" value="1"/>
</dbReference>
<dbReference type="SMART" id="SM00387">
    <property type="entry name" value="HATPase_c"/>
    <property type="match status" value="1"/>
</dbReference>
<evidence type="ECO:0000256" key="6">
    <source>
        <dbReference type="SAM" id="Phobius"/>
    </source>
</evidence>
<comment type="caution">
    <text evidence="8">The sequence shown here is derived from an EMBL/GenBank/DDBJ whole genome shotgun (WGS) entry which is preliminary data.</text>
</comment>
<evidence type="ECO:0000313" key="8">
    <source>
        <dbReference type="EMBL" id="OGG71790.1"/>
    </source>
</evidence>
<keyword evidence="5" id="KW-0418">Kinase</keyword>
<keyword evidence="4" id="KW-0808">Transferase</keyword>
<dbReference type="STRING" id="1798508.A3A35_02620"/>
<evidence type="ECO:0000256" key="2">
    <source>
        <dbReference type="ARBA" id="ARBA00012438"/>
    </source>
</evidence>
<dbReference type="SUPFAM" id="SSF47384">
    <property type="entry name" value="Homodimeric domain of signal transducing histidine kinase"/>
    <property type="match status" value="1"/>
</dbReference>
<protein>
    <recommendedName>
        <fullName evidence="2">histidine kinase</fullName>
        <ecNumber evidence="2">2.7.13.3</ecNumber>
    </recommendedName>
</protein>
<dbReference type="EC" id="2.7.13.3" evidence="2"/>
<dbReference type="Proteomes" id="UP000179115">
    <property type="component" value="Unassembled WGS sequence"/>
</dbReference>
<keyword evidence="6" id="KW-0472">Membrane</keyword>
<dbReference type="InterPro" id="IPR005467">
    <property type="entry name" value="His_kinase_dom"/>
</dbReference>
<evidence type="ECO:0000256" key="1">
    <source>
        <dbReference type="ARBA" id="ARBA00000085"/>
    </source>
</evidence>
<feature type="domain" description="Histidine kinase" evidence="7">
    <location>
        <begin position="150"/>
        <end position="377"/>
    </location>
</feature>
<proteinExistence type="predicted"/>
<accession>A0A1F6EDU8</accession>
<feature type="transmembrane region" description="Helical" evidence="6">
    <location>
        <begin position="7"/>
        <end position="30"/>
    </location>
</feature>
<evidence type="ECO:0000256" key="4">
    <source>
        <dbReference type="ARBA" id="ARBA00022679"/>
    </source>
</evidence>
<sequence length="377" mass="42145">MERKPIQIVLVGFVLMLSLIIIFNFFLPAFFDNPRFIPLGAMFLFPFVAFTAYAILRHKLFNIKVAGAGLLVFALSITAFGEVIFARELSLIIYRSSIFVLVLAFGTLLIREVLREVRQREEIELLARDLSKANTRLRELDRQKSEFVSIASHQLRSPLTAIRGYASLVLEESYGKLPEGAKEAVRRIADSSYQMVNSVEDFLNVSRIEQGRMKYDLAVFDLSQMIQKVVDEMLPVAQKKGLGLTYEAAKNEKYSIKADEGKIRQVIANIVDNCIKYTPRGSIHVNLQRTPRPSSGQATDKLLTTITDTGVGMSKETLERLFSKYVRADNASRTNVGGTGLGLYVAKQFVDAHNGRIWAKSAGEGKGSSFFIELNAA</sequence>
<dbReference type="CDD" id="cd00082">
    <property type="entry name" value="HisKA"/>
    <property type="match status" value="1"/>
</dbReference>
<evidence type="ECO:0000313" key="9">
    <source>
        <dbReference type="Proteomes" id="UP000179115"/>
    </source>
</evidence>
<gene>
    <name evidence="8" type="ORF">A3A35_02620</name>
</gene>